<gene>
    <name evidence="1" type="ORF">AKJ09_07682</name>
</gene>
<protein>
    <submittedName>
        <fullName evidence="1">Uncharacterized protein</fullName>
    </submittedName>
</protein>
<dbReference type="Proteomes" id="UP000064967">
    <property type="component" value="Chromosome"/>
</dbReference>
<organism evidence="1 2">
    <name type="scientific">Labilithrix luteola</name>
    <dbReference type="NCBI Taxonomy" id="1391654"/>
    <lineage>
        <taxon>Bacteria</taxon>
        <taxon>Pseudomonadati</taxon>
        <taxon>Myxococcota</taxon>
        <taxon>Polyangia</taxon>
        <taxon>Polyangiales</taxon>
        <taxon>Labilitrichaceae</taxon>
        <taxon>Labilithrix</taxon>
    </lineage>
</organism>
<keyword evidence="2" id="KW-1185">Reference proteome</keyword>
<evidence type="ECO:0000313" key="1">
    <source>
        <dbReference type="EMBL" id="AKV01019.1"/>
    </source>
</evidence>
<dbReference type="AlphaFoldDB" id="A0A0K1Q5M0"/>
<proteinExistence type="predicted"/>
<sequence length="160" mass="17642">MHLKHAEVSGMRIAFPPSVGVVMTSVVDVYNPNSYDVAIRAMRGQVIIADRYTLPIDFRPTGDGLWLASSATTTVRVPVTVPMDLALQLLRETYTSPVVTFRVMGSADVTATRTFKLEKDDYSVDERGTFTRQQLELALQMFPNTNPTSTVVPGNRVGGY</sequence>
<evidence type="ECO:0000313" key="2">
    <source>
        <dbReference type="Proteomes" id="UP000064967"/>
    </source>
</evidence>
<dbReference type="SUPFAM" id="SSF117070">
    <property type="entry name" value="LEA14-like"/>
    <property type="match status" value="1"/>
</dbReference>
<reference evidence="1 2" key="1">
    <citation type="submission" date="2015-08" db="EMBL/GenBank/DDBJ databases">
        <authorList>
            <person name="Babu N.S."/>
            <person name="Beckwith C.J."/>
            <person name="Beseler K.G."/>
            <person name="Brison A."/>
            <person name="Carone J.V."/>
            <person name="Caskin T.P."/>
            <person name="Diamond M."/>
            <person name="Durham M.E."/>
            <person name="Foxe J.M."/>
            <person name="Go M."/>
            <person name="Henderson B.A."/>
            <person name="Jones I.B."/>
            <person name="McGettigan J.A."/>
            <person name="Micheletti S.J."/>
            <person name="Nasrallah M.E."/>
            <person name="Ortiz D."/>
            <person name="Piller C.R."/>
            <person name="Privatt S.R."/>
            <person name="Schneider S.L."/>
            <person name="Sharp S."/>
            <person name="Smith T.C."/>
            <person name="Stanton J.D."/>
            <person name="Ullery H.E."/>
            <person name="Wilson R.J."/>
            <person name="Serrano M.G."/>
            <person name="Buck G."/>
            <person name="Lee V."/>
            <person name="Wang Y."/>
            <person name="Carvalho R."/>
            <person name="Voegtly L."/>
            <person name="Shi R."/>
            <person name="Duckworth R."/>
            <person name="Johnson A."/>
            <person name="Loviza R."/>
            <person name="Walstead R."/>
            <person name="Shah Z."/>
            <person name="Kiflezghi M."/>
            <person name="Wade K."/>
            <person name="Ball S.L."/>
            <person name="Bradley K.W."/>
            <person name="Asai D.J."/>
            <person name="Bowman C.A."/>
            <person name="Russell D.A."/>
            <person name="Pope W.H."/>
            <person name="Jacobs-Sera D."/>
            <person name="Hendrix R.W."/>
            <person name="Hatfull G.F."/>
        </authorList>
    </citation>
    <scope>NUCLEOTIDE SEQUENCE [LARGE SCALE GENOMIC DNA]</scope>
    <source>
        <strain evidence="1 2">DSM 27648</strain>
    </source>
</reference>
<accession>A0A0K1Q5M0</accession>
<dbReference type="Gene3D" id="2.60.40.1820">
    <property type="match status" value="1"/>
</dbReference>
<dbReference type="EMBL" id="CP012333">
    <property type="protein sequence ID" value="AKV01019.1"/>
    <property type="molecule type" value="Genomic_DNA"/>
</dbReference>
<dbReference type="STRING" id="1391654.AKJ09_07682"/>
<name>A0A0K1Q5M0_9BACT</name>
<dbReference type="KEGG" id="llu:AKJ09_07682"/>